<evidence type="ECO:0000256" key="4">
    <source>
        <dbReference type="ARBA" id="ARBA00022989"/>
    </source>
</evidence>
<keyword evidence="2" id="KW-0812">Transmembrane</keyword>
<evidence type="ECO:0000256" key="5">
    <source>
        <dbReference type="ARBA" id="ARBA00023130"/>
    </source>
</evidence>
<name>A0A7L1X3E2_9AVES</name>
<dbReference type="Gene3D" id="3.10.320.10">
    <property type="entry name" value="Class II Histocompatibility Antigen, M Beta Chain, Chain B, domain 1"/>
    <property type="match status" value="1"/>
</dbReference>
<feature type="chain" id="PRO_5029533336" evidence="10">
    <location>
        <begin position="17"/>
        <end position="109"/>
    </location>
</feature>
<evidence type="ECO:0000256" key="9">
    <source>
        <dbReference type="ARBA" id="ARBA00023182"/>
    </source>
</evidence>
<keyword evidence="10" id="KW-0732">Signal</keyword>
<keyword evidence="9" id="KW-0491">MHC II</keyword>
<dbReference type="OrthoDB" id="10043043at2759"/>
<dbReference type="PANTHER" id="PTHR19944">
    <property type="entry name" value="MHC CLASS II-RELATED"/>
    <property type="match status" value="1"/>
</dbReference>
<keyword evidence="8" id="KW-0325">Glycoprotein</keyword>
<feature type="domain" description="MHC class II beta chain N-terminal" evidence="11">
    <location>
        <begin position="29"/>
        <end position="103"/>
    </location>
</feature>
<reference evidence="12 13" key="1">
    <citation type="submission" date="2019-09" db="EMBL/GenBank/DDBJ databases">
        <title>Bird 10,000 Genomes (B10K) Project - Family phase.</title>
        <authorList>
            <person name="Zhang G."/>
        </authorList>
    </citation>
    <scope>NUCLEOTIDE SEQUENCE [LARGE SCALE GENOMIC DNA]</scope>
    <source>
        <strain evidence="12">B10K-DU-002-47</strain>
        <tissue evidence="12">Muscle</tissue>
    </source>
</reference>
<feature type="non-terminal residue" evidence="12">
    <location>
        <position position="109"/>
    </location>
</feature>
<feature type="signal peptide" evidence="10">
    <location>
        <begin position="1"/>
        <end position="16"/>
    </location>
</feature>
<comment type="subcellular location">
    <subcellularLocation>
        <location evidence="1">Membrane</location>
        <topology evidence="1">Single-pass type I membrane protein</topology>
    </subcellularLocation>
</comment>
<keyword evidence="7" id="KW-1015">Disulfide bond</keyword>
<comment type="caution">
    <text evidence="12">The sequence shown here is derived from an EMBL/GenBank/DDBJ whole genome shotgun (WGS) entry which is preliminary data.</text>
</comment>
<dbReference type="InterPro" id="IPR011162">
    <property type="entry name" value="MHC_I/II-like_Ag-recog"/>
</dbReference>
<gene>
    <name evidence="12" type="primary">Boladqb</name>
    <name evidence="12" type="ORF">THIORB_R13044</name>
</gene>
<evidence type="ECO:0000313" key="12">
    <source>
        <dbReference type="EMBL" id="NXP04621.1"/>
    </source>
</evidence>
<evidence type="ECO:0000256" key="7">
    <source>
        <dbReference type="ARBA" id="ARBA00023157"/>
    </source>
</evidence>
<evidence type="ECO:0000256" key="1">
    <source>
        <dbReference type="ARBA" id="ARBA00004479"/>
    </source>
</evidence>
<dbReference type="SUPFAM" id="SSF54452">
    <property type="entry name" value="MHC antigen-recognition domain"/>
    <property type="match status" value="1"/>
</dbReference>
<keyword evidence="6" id="KW-0472">Membrane</keyword>
<dbReference type="AlphaFoldDB" id="A0A7L1X3E2"/>
<dbReference type="InterPro" id="IPR014745">
    <property type="entry name" value="MHC_II_a/b_N"/>
</dbReference>
<dbReference type="Proteomes" id="UP000565698">
    <property type="component" value="Unassembled WGS sequence"/>
</dbReference>
<evidence type="ECO:0000256" key="8">
    <source>
        <dbReference type="ARBA" id="ARBA00023180"/>
    </source>
</evidence>
<keyword evidence="5" id="KW-1064">Adaptive immunity</keyword>
<dbReference type="InterPro" id="IPR000353">
    <property type="entry name" value="MHC_II_b_N"/>
</dbReference>
<feature type="non-terminal residue" evidence="12">
    <location>
        <position position="1"/>
    </location>
</feature>
<evidence type="ECO:0000256" key="6">
    <source>
        <dbReference type="ARBA" id="ARBA00023136"/>
    </source>
</evidence>
<dbReference type="EMBL" id="VXBW01001616">
    <property type="protein sequence ID" value="NXP04621.1"/>
    <property type="molecule type" value="Genomic_DNA"/>
</dbReference>
<dbReference type="GO" id="GO:0002504">
    <property type="term" value="P:antigen processing and presentation of peptide or polysaccharide antigen via MHC class II"/>
    <property type="evidence" value="ECO:0007669"/>
    <property type="project" value="UniProtKB-KW"/>
</dbReference>
<dbReference type="Pfam" id="PF00969">
    <property type="entry name" value="MHC_II_beta"/>
    <property type="match status" value="1"/>
</dbReference>
<dbReference type="FunFam" id="3.10.320.10:FF:000001">
    <property type="entry name" value="HLA class II histocompatibility antigen, DRB1-1 beta chain"/>
    <property type="match status" value="1"/>
</dbReference>
<evidence type="ECO:0000259" key="11">
    <source>
        <dbReference type="SMART" id="SM00921"/>
    </source>
</evidence>
<evidence type="ECO:0000256" key="2">
    <source>
        <dbReference type="ARBA" id="ARBA00022692"/>
    </source>
</evidence>
<dbReference type="PANTHER" id="PTHR19944:SF99">
    <property type="entry name" value="HLA CLASS II HISTOCOMPATIBILITY ANTIGEN, DRB1 BETA CHAIN"/>
    <property type="match status" value="1"/>
</dbReference>
<protein>
    <submittedName>
        <fullName evidence="12">HB21 protein</fullName>
    </submittedName>
</protein>
<dbReference type="GO" id="GO:0002250">
    <property type="term" value="P:adaptive immune response"/>
    <property type="evidence" value="ECO:0007669"/>
    <property type="project" value="UniProtKB-KW"/>
</dbReference>
<keyword evidence="3" id="KW-0391">Immunity</keyword>
<keyword evidence="13" id="KW-1185">Reference proteome</keyword>
<proteinExistence type="predicted"/>
<keyword evidence="4" id="KW-1133">Transmembrane helix</keyword>
<dbReference type="InterPro" id="IPR050160">
    <property type="entry name" value="MHC/Immunoglobulin"/>
</dbReference>
<organism evidence="12 13">
    <name type="scientific">Thinocorus orbignyianus</name>
    <dbReference type="NCBI Taxonomy" id="161742"/>
    <lineage>
        <taxon>Eukaryota</taxon>
        <taxon>Metazoa</taxon>
        <taxon>Chordata</taxon>
        <taxon>Craniata</taxon>
        <taxon>Vertebrata</taxon>
        <taxon>Euteleostomi</taxon>
        <taxon>Archelosauria</taxon>
        <taxon>Archosauria</taxon>
        <taxon>Dinosauria</taxon>
        <taxon>Saurischia</taxon>
        <taxon>Theropoda</taxon>
        <taxon>Coelurosauria</taxon>
        <taxon>Aves</taxon>
        <taxon>Neognathae</taxon>
        <taxon>Neoaves</taxon>
        <taxon>Aequornithes</taxon>
        <taxon>Ciconiiformes</taxon>
        <taxon>Thinocoridae</taxon>
        <taxon>Thinocorus</taxon>
    </lineage>
</organism>
<evidence type="ECO:0000256" key="10">
    <source>
        <dbReference type="SAM" id="SignalP"/>
    </source>
</evidence>
<dbReference type="SMART" id="SM00921">
    <property type="entry name" value="MHC_II_beta"/>
    <property type="match status" value="1"/>
</dbReference>
<dbReference type="GO" id="GO:0042613">
    <property type="term" value="C:MHC class II protein complex"/>
    <property type="evidence" value="ECO:0007669"/>
    <property type="project" value="UniProtKB-KW"/>
</dbReference>
<evidence type="ECO:0000313" key="13">
    <source>
        <dbReference type="Proteomes" id="UP000565698"/>
    </source>
</evidence>
<sequence>AMLVALVVLGTQGAGGEQTSGFFQYQFKAYCYFSNGTERVRLVDRYIYNREQDVHFDSDVGYFVGDTPQGEVQAKYFNSQPDILEQKRADVDRFCRHNHQVYYPFTVAR</sequence>
<accession>A0A7L1X3E2</accession>
<evidence type="ECO:0000256" key="3">
    <source>
        <dbReference type="ARBA" id="ARBA00022859"/>
    </source>
</evidence>